<organism evidence="5 6">
    <name type="scientific">Chitinimonas arctica</name>
    <dbReference type="NCBI Taxonomy" id="2594795"/>
    <lineage>
        <taxon>Bacteria</taxon>
        <taxon>Pseudomonadati</taxon>
        <taxon>Pseudomonadota</taxon>
        <taxon>Betaproteobacteria</taxon>
        <taxon>Neisseriales</taxon>
        <taxon>Chitinibacteraceae</taxon>
        <taxon>Chitinimonas</taxon>
    </lineage>
</organism>
<evidence type="ECO:0000313" key="5">
    <source>
        <dbReference type="EMBL" id="QDQ28052.1"/>
    </source>
</evidence>
<dbReference type="Proteomes" id="UP000317550">
    <property type="component" value="Chromosome"/>
</dbReference>
<dbReference type="EMBL" id="CP041730">
    <property type="protein sequence ID" value="QDQ28052.1"/>
    <property type="molecule type" value="Genomic_DNA"/>
</dbReference>
<name>A0A516SIS4_9NEIS</name>
<comment type="subcellular location">
    <subcellularLocation>
        <location evidence="3">Cytoplasm</location>
    </subcellularLocation>
</comment>
<keyword evidence="6" id="KW-1185">Reference proteome</keyword>
<feature type="active site" description="Proton donor" evidence="3">
    <location>
        <position position="120"/>
    </location>
</feature>
<feature type="binding site" evidence="3">
    <location>
        <begin position="74"/>
        <end position="76"/>
    </location>
    <ligand>
        <name>acetyl-CoA</name>
        <dbReference type="ChEBI" id="CHEBI:57288"/>
    </ligand>
</feature>
<reference evidence="6" key="1">
    <citation type="submission" date="2019-07" db="EMBL/GenBank/DDBJ databases">
        <title>Chitinimonas sp. nov., isolated from Ny-Alesund, arctica soil.</title>
        <authorList>
            <person name="Xu Q."/>
            <person name="Peng F."/>
        </authorList>
    </citation>
    <scope>NUCLEOTIDE SEQUENCE [LARGE SCALE GENOMIC DNA]</scope>
    <source>
        <strain evidence="6">R3-44</strain>
    </source>
</reference>
<sequence>MSAPFKPEIRPVREADLPAMAQIEATLQSFPWTSLQFIQSYAEGHRGWVAELDGEVIGFAVTSQVLDEISLLTLGVRPDHQRRGLARLMLGVIVEQACEEGAAVMILEVRKGNQAARSLYKRLGFIENGLRKGYYRAADGREDAVLMALILDEGGR</sequence>
<dbReference type="PROSITE" id="PS51186">
    <property type="entry name" value="GNAT"/>
    <property type="match status" value="1"/>
</dbReference>
<dbReference type="Pfam" id="PF00583">
    <property type="entry name" value="Acetyltransf_1"/>
    <property type="match status" value="1"/>
</dbReference>
<dbReference type="KEGG" id="cari:FNU76_17820"/>
<dbReference type="OrthoDB" id="529907at2"/>
<dbReference type="InterPro" id="IPR050832">
    <property type="entry name" value="Bact_Acetyltransf"/>
</dbReference>
<dbReference type="EC" id="2.3.1.266" evidence="3"/>
<dbReference type="GO" id="GO:0005737">
    <property type="term" value="C:cytoplasm"/>
    <property type="evidence" value="ECO:0007669"/>
    <property type="project" value="UniProtKB-SubCell"/>
</dbReference>
<dbReference type="SUPFAM" id="SSF55729">
    <property type="entry name" value="Acyl-CoA N-acyltransferases (Nat)"/>
    <property type="match status" value="1"/>
</dbReference>
<dbReference type="InterPro" id="IPR006464">
    <property type="entry name" value="AcTrfase_RimI/Ard1"/>
</dbReference>
<keyword evidence="1 3" id="KW-0808">Transferase</keyword>
<dbReference type="Gene3D" id="3.40.630.30">
    <property type="match status" value="1"/>
</dbReference>
<dbReference type="CDD" id="cd04301">
    <property type="entry name" value="NAT_SF"/>
    <property type="match status" value="1"/>
</dbReference>
<comment type="function">
    <text evidence="3">Acetylates the N-terminal alanine of ribosomal protein bS18.</text>
</comment>
<dbReference type="InterPro" id="IPR043690">
    <property type="entry name" value="RimI"/>
</dbReference>
<comment type="similarity">
    <text evidence="3">Belongs to the acetyltransferase family. RimI subfamily.</text>
</comment>
<protein>
    <recommendedName>
        <fullName evidence="3">[Ribosomal protein bS18]-alanine N-acetyltransferase</fullName>
        <ecNumber evidence="3">2.3.1.266</ecNumber>
    </recommendedName>
</protein>
<feature type="domain" description="N-acetyltransferase" evidence="4">
    <location>
        <begin position="7"/>
        <end position="152"/>
    </location>
</feature>
<evidence type="ECO:0000256" key="2">
    <source>
        <dbReference type="ARBA" id="ARBA00023315"/>
    </source>
</evidence>
<comment type="caution">
    <text evidence="3">Lacks conserved residue(s) required for the propagation of feature annotation.</text>
</comment>
<dbReference type="HAMAP" id="MF_02210">
    <property type="entry name" value="RimI"/>
    <property type="match status" value="1"/>
</dbReference>
<gene>
    <name evidence="3 5" type="primary">rimI</name>
    <name evidence="5" type="ORF">FNU76_17820</name>
</gene>
<feature type="active site" description="Proton acceptor" evidence="3">
    <location>
        <position position="108"/>
    </location>
</feature>
<evidence type="ECO:0000259" key="4">
    <source>
        <dbReference type="PROSITE" id="PS51186"/>
    </source>
</evidence>
<dbReference type="PANTHER" id="PTHR43877">
    <property type="entry name" value="AMINOALKYLPHOSPHONATE N-ACETYLTRANSFERASE-RELATED-RELATED"/>
    <property type="match status" value="1"/>
</dbReference>
<evidence type="ECO:0000313" key="6">
    <source>
        <dbReference type="Proteomes" id="UP000317550"/>
    </source>
</evidence>
<feature type="binding site" evidence="3">
    <location>
        <position position="113"/>
    </location>
    <ligand>
        <name>acetyl-CoA</name>
        <dbReference type="ChEBI" id="CHEBI:57288"/>
    </ligand>
</feature>
<dbReference type="RefSeq" id="WP_144279439.1">
    <property type="nucleotide sequence ID" value="NZ_CP041730.1"/>
</dbReference>
<evidence type="ECO:0000256" key="1">
    <source>
        <dbReference type="ARBA" id="ARBA00022679"/>
    </source>
</evidence>
<proteinExistence type="inferred from homology"/>
<accession>A0A516SIS4</accession>
<dbReference type="InterPro" id="IPR000182">
    <property type="entry name" value="GNAT_dom"/>
</dbReference>
<dbReference type="InterPro" id="IPR016181">
    <property type="entry name" value="Acyl_CoA_acyltransferase"/>
</dbReference>
<evidence type="ECO:0000256" key="3">
    <source>
        <dbReference type="HAMAP-Rule" id="MF_02210"/>
    </source>
</evidence>
<comment type="catalytic activity">
    <reaction evidence="3">
        <text>N-terminal L-alanyl-[ribosomal protein bS18] + acetyl-CoA = N-terminal N(alpha)-acetyl-L-alanyl-[ribosomal protein bS18] + CoA + H(+)</text>
        <dbReference type="Rhea" id="RHEA:43756"/>
        <dbReference type="Rhea" id="RHEA-COMP:10676"/>
        <dbReference type="Rhea" id="RHEA-COMP:10677"/>
        <dbReference type="ChEBI" id="CHEBI:15378"/>
        <dbReference type="ChEBI" id="CHEBI:57287"/>
        <dbReference type="ChEBI" id="CHEBI:57288"/>
        <dbReference type="ChEBI" id="CHEBI:64718"/>
        <dbReference type="ChEBI" id="CHEBI:83683"/>
        <dbReference type="EC" id="2.3.1.266"/>
    </reaction>
</comment>
<dbReference type="AlphaFoldDB" id="A0A516SIS4"/>
<dbReference type="GO" id="GO:0008999">
    <property type="term" value="F:protein-N-terminal-alanine acetyltransferase activity"/>
    <property type="evidence" value="ECO:0007669"/>
    <property type="project" value="UniProtKB-UniRule"/>
</dbReference>
<keyword evidence="2 3" id="KW-0012">Acyltransferase</keyword>
<keyword evidence="3" id="KW-0963">Cytoplasm</keyword>
<dbReference type="NCBIfam" id="TIGR01575">
    <property type="entry name" value="rimI"/>
    <property type="match status" value="1"/>
</dbReference>